<organism evidence="4 5">
    <name type="scientific">Parapedobacter luteus</name>
    <dbReference type="NCBI Taxonomy" id="623280"/>
    <lineage>
        <taxon>Bacteria</taxon>
        <taxon>Pseudomonadati</taxon>
        <taxon>Bacteroidota</taxon>
        <taxon>Sphingobacteriia</taxon>
        <taxon>Sphingobacteriales</taxon>
        <taxon>Sphingobacteriaceae</taxon>
        <taxon>Parapedobacter</taxon>
    </lineage>
</organism>
<evidence type="ECO:0000259" key="3">
    <source>
        <dbReference type="SMART" id="SM00910"/>
    </source>
</evidence>
<evidence type="ECO:0000313" key="5">
    <source>
        <dbReference type="Proteomes" id="UP000190541"/>
    </source>
</evidence>
<dbReference type="RefSeq" id="WP_079718629.1">
    <property type="nucleotide sequence ID" value="NZ_FUYS01000016.1"/>
</dbReference>
<proteinExistence type="predicted"/>
<dbReference type="GO" id="GO:0016818">
    <property type="term" value="F:hydrolase activity, acting on acid anhydrides, in phosphorus-containing anhydrides"/>
    <property type="evidence" value="ECO:0007669"/>
    <property type="project" value="InterPro"/>
</dbReference>
<name>A0A1T5FIV2_9SPHI</name>
<evidence type="ECO:0000256" key="1">
    <source>
        <dbReference type="ARBA" id="ARBA00022723"/>
    </source>
</evidence>
<dbReference type="Pfam" id="PF08797">
    <property type="entry name" value="HIRAN"/>
    <property type="match status" value="1"/>
</dbReference>
<feature type="domain" description="HIRAN" evidence="3">
    <location>
        <begin position="32"/>
        <end position="128"/>
    </location>
</feature>
<dbReference type="Proteomes" id="UP000190541">
    <property type="component" value="Unassembled WGS sequence"/>
</dbReference>
<dbReference type="GO" id="GO:0008270">
    <property type="term" value="F:zinc ion binding"/>
    <property type="evidence" value="ECO:0007669"/>
    <property type="project" value="InterPro"/>
</dbReference>
<dbReference type="Gene3D" id="3.30.70.2330">
    <property type="match status" value="1"/>
</dbReference>
<accession>A0A1T5FIV2</accession>
<keyword evidence="5" id="KW-1185">Reference proteome</keyword>
<sequence>MNRTDFLKSIGLGAGGLILPAKGLISTKSVKIYDNYIRGLMHYDFNEIEDNIQAGDEVHLVREPTNIYDSFAIQVNRGDKRLGYIAAYENIVLANMMDAGVGLSAYISHKDLKRPAQEWLAIEVFAELVIPSQQLVDSVLAQHRADDVPDVYRLGEV</sequence>
<dbReference type="OrthoDB" id="1369394at2"/>
<gene>
    <name evidence="4" type="ORF">SAMN05660226_04021</name>
</gene>
<dbReference type="AlphaFoldDB" id="A0A1T5FIV2"/>
<dbReference type="STRING" id="623280.SAMN05660226_04021"/>
<reference evidence="4 5" key="1">
    <citation type="submission" date="2017-02" db="EMBL/GenBank/DDBJ databases">
        <authorList>
            <person name="Peterson S.W."/>
        </authorList>
    </citation>
    <scope>NUCLEOTIDE SEQUENCE [LARGE SCALE GENOMIC DNA]</scope>
    <source>
        <strain evidence="4 5">DSM 22899</strain>
    </source>
</reference>
<dbReference type="SMART" id="SM00910">
    <property type="entry name" value="HIRAN"/>
    <property type="match status" value="1"/>
</dbReference>
<keyword evidence="1" id="KW-0479">Metal-binding</keyword>
<dbReference type="GO" id="GO:0003676">
    <property type="term" value="F:nucleic acid binding"/>
    <property type="evidence" value="ECO:0007669"/>
    <property type="project" value="InterPro"/>
</dbReference>
<evidence type="ECO:0000313" key="4">
    <source>
        <dbReference type="EMBL" id="SKB96075.1"/>
    </source>
</evidence>
<dbReference type="InterPro" id="IPR014905">
    <property type="entry name" value="HIRAN"/>
</dbReference>
<dbReference type="EMBL" id="FUYS01000016">
    <property type="protein sequence ID" value="SKB96075.1"/>
    <property type="molecule type" value="Genomic_DNA"/>
</dbReference>
<keyword evidence="2" id="KW-0378">Hydrolase</keyword>
<protein>
    <submittedName>
        <fullName evidence="4">HIRAN domain-containing protein</fullName>
    </submittedName>
</protein>
<evidence type="ECO:0000256" key="2">
    <source>
        <dbReference type="ARBA" id="ARBA00022801"/>
    </source>
</evidence>